<feature type="region of interest" description="Disordered" evidence="1">
    <location>
        <begin position="296"/>
        <end position="349"/>
    </location>
</feature>
<dbReference type="EMBL" id="JAGMUX010000016">
    <property type="protein sequence ID" value="KAH7236866.1"/>
    <property type="molecule type" value="Genomic_DNA"/>
</dbReference>
<dbReference type="OrthoDB" id="4835412at2759"/>
<dbReference type="AlphaFoldDB" id="A0A9P9GD71"/>
<feature type="region of interest" description="Disordered" evidence="1">
    <location>
        <begin position="137"/>
        <end position="196"/>
    </location>
</feature>
<reference evidence="2" key="1">
    <citation type="journal article" date="2021" name="Nat. Commun.">
        <title>Genetic determinants of endophytism in the Arabidopsis root mycobiome.</title>
        <authorList>
            <person name="Mesny F."/>
            <person name="Miyauchi S."/>
            <person name="Thiergart T."/>
            <person name="Pickel B."/>
            <person name="Atanasova L."/>
            <person name="Karlsson M."/>
            <person name="Huettel B."/>
            <person name="Barry K.W."/>
            <person name="Haridas S."/>
            <person name="Chen C."/>
            <person name="Bauer D."/>
            <person name="Andreopoulos W."/>
            <person name="Pangilinan J."/>
            <person name="LaButti K."/>
            <person name="Riley R."/>
            <person name="Lipzen A."/>
            <person name="Clum A."/>
            <person name="Drula E."/>
            <person name="Henrissat B."/>
            <person name="Kohler A."/>
            <person name="Grigoriev I.V."/>
            <person name="Martin F.M."/>
            <person name="Hacquard S."/>
        </authorList>
    </citation>
    <scope>NUCLEOTIDE SEQUENCE</scope>
    <source>
        <strain evidence="2">MPI-CAGE-AT-0023</strain>
    </source>
</reference>
<feature type="compositionally biased region" description="Basic and acidic residues" evidence="1">
    <location>
        <begin position="56"/>
        <end position="73"/>
    </location>
</feature>
<feature type="compositionally biased region" description="Basic residues" evidence="1">
    <location>
        <begin position="330"/>
        <end position="342"/>
    </location>
</feature>
<dbReference type="GeneID" id="70218480"/>
<gene>
    <name evidence="2" type="ORF">BKA55DRAFT_521617</name>
</gene>
<dbReference type="RefSeq" id="XP_046044996.1">
    <property type="nucleotide sequence ID" value="XM_046188526.1"/>
</dbReference>
<protein>
    <submittedName>
        <fullName evidence="2">Uncharacterized protein</fullName>
    </submittedName>
</protein>
<proteinExistence type="predicted"/>
<name>A0A9P9GD71_FUSRE</name>
<keyword evidence="3" id="KW-1185">Reference proteome</keyword>
<feature type="region of interest" description="Disordered" evidence="1">
    <location>
        <begin position="55"/>
        <end position="74"/>
    </location>
</feature>
<feature type="region of interest" description="Disordered" evidence="1">
    <location>
        <begin position="477"/>
        <end position="505"/>
    </location>
</feature>
<evidence type="ECO:0000256" key="1">
    <source>
        <dbReference type="SAM" id="MobiDB-lite"/>
    </source>
</evidence>
<organism evidence="2 3">
    <name type="scientific">Fusarium redolens</name>
    <dbReference type="NCBI Taxonomy" id="48865"/>
    <lineage>
        <taxon>Eukaryota</taxon>
        <taxon>Fungi</taxon>
        <taxon>Dikarya</taxon>
        <taxon>Ascomycota</taxon>
        <taxon>Pezizomycotina</taxon>
        <taxon>Sordariomycetes</taxon>
        <taxon>Hypocreomycetidae</taxon>
        <taxon>Hypocreales</taxon>
        <taxon>Nectriaceae</taxon>
        <taxon>Fusarium</taxon>
        <taxon>Fusarium redolens species complex</taxon>
    </lineage>
</organism>
<feature type="compositionally biased region" description="Basic and acidic residues" evidence="1">
    <location>
        <begin position="296"/>
        <end position="322"/>
    </location>
</feature>
<evidence type="ECO:0000313" key="2">
    <source>
        <dbReference type="EMBL" id="KAH7236866.1"/>
    </source>
</evidence>
<feature type="compositionally biased region" description="Basic residues" evidence="1">
    <location>
        <begin position="179"/>
        <end position="193"/>
    </location>
</feature>
<dbReference type="Proteomes" id="UP000720189">
    <property type="component" value="Unassembled WGS sequence"/>
</dbReference>
<sequence length="505" mass="57794">MEADSRTQSAGFAWLEQVQALVKADRDSWPVKQDLVQPRLLGELEAKFETAFQERQAIDKDDEDGKAQRQAKEDELDALATELRPLRTDWDRTCRDANVAYHREDEMKANSLINNIFNLYKEFDLPVNGNMGVDTSALGLTGDSPDADPDTPPRSRMRMKRGGAVLTPDRNGVFESETRKRKRGSNSRTPQKRLRIEGTRNSIHFNAVYQNRRAAKKHTIIRIPEDPVRPAKFYILRCEDHDIHFDDSPLQAGLAHLSEKHQHQNPSFETVVEHFGYEVICCDDEKLIQNNKAAKEAFERGERGARDSIRVRTDSPSPERPRKSTSNAVKKSRSRRSRRSRRKTQDSIDPHDLVPGDVYIIYWSASRQWYAGLYIPLQDPESVGIDESLEAMGLLSNIPPCYEYDSSSKSFSWAEGYEDGGPDASEQHFPFMFFEGLDFPDLSHVAWIPIGEIQRWDEDKALMIEHSGQAFEYLKQRQAAEQPKRFGPDEEIPDSADDSKYTNCV</sequence>
<comment type="caution">
    <text evidence="2">The sequence shown here is derived from an EMBL/GenBank/DDBJ whole genome shotgun (WGS) entry which is preliminary data.</text>
</comment>
<evidence type="ECO:0000313" key="3">
    <source>
        <dbReference type="Proteomes" id="UP000720189"/>
    </source>
</evidence>
<accession>A0A9P9GD71</accession>